<feature type="compositionally biased region" description="Basic and acidic residues" evidence="1">
    <location>
        <begin position="72"/>
        <end position="88"/>
    </location>
</feature>
<gene>
    <name evidence="2" type="ORF">GCM10025791_19970</name>
</gene>
<accession>A0AAV3U1P3</accession>
<feature type="compositionally biased region" description="Basic and acidic residues" evidence="1">
    <location>
        <begin position="192"/>
        <end position="214"/>
    </location>
</feature>
<dbReference type="AlphaFoldDB" id="A0AAV3U1P3"/>
<dbReference type="InterPro" id="IPR021973">
    <property type="entry name" value="SprA-related"/>
</dbReference>
<organism evidence="2 3">
    <name type="scientific">Halioxenophilus aromaticivorans</name>
    <dbReference type="NCBI Taxonomy" id="1306992"/>
    <lineage>
        <taxon>Bacteria</taxon>
        <taxon>Pseudomonadati</taxon>
        <taxon>Pseudomonadota</taxon>
        <taxon>Gammaproteobacteria</taxon>
        <taxon>Alteromonadales</taxon>
        <taxon>Alteromonadaceae</taxon>
        <taxon>Halioxenophilus</taxon>
    </lineage>
</organism>
<evidence type="ECO:0000256" key="1">
    <source>
        <dbReference type="SAM" id="MobiDB-lite"/>
    </source>
</evidence>
<dbReference type="Pfam" id="PF12118">
    <property type="entry name" value="SprA-related"/>
    <property type="match status" value="1"/>
</dbReference>
<feature type="region of interest" description="Disordered" evidence="1">
    <location>
        <begin position="24"/>
        <end position="88"/>
    </location>
</feature>
<keyword evidence="3" id="KW-1185">Reference proteome</keyword>
<evidence type="ECO:0000313" key="3">
    <source>
        <dbReference type="Proteomes" id="UP001409585"/>
    </source>
</evidence>
<dbReference type="Proteomes" id="UP001409585">
    <property type="component" value="Unassembled WGS sequence"/>
</dbReference>
<protein>
    <recommendedName>
        <fullName evidence="4">SrpA-related protein</fullName>
    </recommendedName>
</protein>
<dbReference type="RefSeq" id="WP_345421010.1">
    <property type="nucleotide sequence ID" value="NZ_AP031496.1"/>
</dbReference>
<feature type="compositionally biased region" description="Acidic residues" evidence="1">
    <location>
        <begin position="61"/>
        <end position="71"/>
    </location>
</feature>
<proteinExistence type="predicted"/>
<name>A0AAV3U1P3_9ALTE</name>
<comment type="caution">
    <text evidence="2">The sequence shown here is derived from an EMBL/GenBank/DDBJ whole genome shotgun (WGS) entry which is preliminary data.</text>
</comment>
<reference evidence="3" key="1">
    <citation type="journal article" date="2019" name="Int. J. Syst. Evol. Microbiol.">
        <title>The Global Catalogue of Microorganisms (GCM) 10K type strain sequencing project: providing services to taxonomists for standard genome sequencing and annotation.</title>
        <authorList>
            <consortium name="The Broad Institute Genomics Platform"/>
            <consortium name="The Broad Institute Genome Sequencing Center for Infectious Disease"/>
            <person name="Wu L."/>
            <person name="Ma J."/>
        </authorList>
    </citation>
    <scope>NUCLEOTIDE SEQUENCE [LARGE SCALE GENOMIC DNA]</scope>
    <source>
        <strain evidence="3">JCM 19134</strain>
    </source>
</reference>
<feature type="region of interest" description="Disordered" evidence="1">
    <location>
        <begin position="169"/>
        <end position="230"/>
    </location>
</feature>
<evidence type="ECO:0008006" key="4">
    <source>
        <dbReference type="Google" id="ProtNLM"/>
    </source>
</evidence>
<sequence>MNIPSASSNFSNAVTPFAATASSEVTNPVNASPMPPIKESPNNSKAGDRDARQSSANTLPSDEEEIAGEESQDAKPEEKTKKVAGKELSEQELATLMQLKARDREVRAHEQAHEAVGGQYAGAASYEYERGPDGARYAIGGEVPIRLPKGEGDPDQKIRQADQVIRAALAPAEPSAQDRSVASRAMQIKTDAQTELRELSDARRAEAKQERTAQNDDEEAAAESETAKPRAQLRLYEAYNPAVANSVGTQLYNRV</sequence>
<dbReference type="EMBL" id="BAABLX010000012">
    <property type="protein sequence ID" value="GAA4941515.1"/>
    <property type="molecule type" value="Genomic_DNA"/>
</dbReference>
<evidence type="ECO:0000313" key="2">
    <source>
        <dbReference type="EMBL" id="GAA4941515.1"/>
    </source>
</evidence>